<dbReference type="EC" id="5.4.2.12" evidence="9 10"/>
<evidence type="ECO:0000313" key="17">
    <source>
        <dbReference type="Proteomes" id="UP000253426"/>
    </source>
</evidence>
<comment type="caution">
    <text evidence="16">The sequence shown here is derived from an EMBL/GenBank/DDBJ whole genome shotgun (WGS) entry which is preliminary data.</text>
</comment>
<feature type="binding site" evidence="9 12">
    <location>
        <begin position="157"/>
        <end position="158"/>
    </location>
    <ligand>
        <name>substrate</name>
    </ligand>
</feature>
<dbReference type="SUPFAM" id="SSF64158">
    <property type="entry name" value="2,3-Bisphosphoglycerate-independent phosphoglycerate mutase, substrate-binding domain"/>
    <property type="match status" value="1"/>
</dbReference>
<evidence type="ECO:0000256" key="8">
    <source>
        <dbReference type="ARBA" id="ARBA00023235"/>
    </source>
</evidence>
<dbReference type="InterPro" id="IPR011258">
    <property type="entry name" value="BPG-indep_PGM_N"/>
</dbReference>
<feature type="binding site" evidence="9 12">
    <location>
        <position position="127"/>
    </location>
    <ligand>
        <name>substrate</name>
    </ligand>
</feature>
<reference evidence="16 17" key="1">
    <citation type="submission" date="2018-06" db="EMBL/GenBank/DDBJ databases">
        <title>Genomic Encyclopedia of Type Strains, Phase IV (KMG-IV): sequencing the most valuable type-strain genomes for metagenomic binning, comparative biology and taxonomic classification.</title>
        <authorList>
            <person name="Goeker M."/>
        </authorList>
    </citation>
    <scope>NUCLEOTIDE SEQUENCE [LARGE SCALE GENOMIC DNA]</scope>
    <source>
        <strain evidence="16 17">DSM 25532</strain>
    </source>
</reference>
<feature type="binding site" evidence="9 13">
    <location>
        <position position="68"/>
    </location>
    <ligand>
        <name>Mn(2+)</name>
        <dbReference type="ChEBI" id="CHEBI:29035"/>
        <label>2</label>
    </ligand>
</feature>
<dbReference type="GO" id="GO:0005829">
    <property type="term" value="C:cytosol"/>
    <property type="evidence" value="ECO:0007669"/>
    <property type="project" value="TreeGrafter"/>
</dbReference>
<evidence type="ECO:0000256" key="2">
    <source>
        <dbReference type="ARBA" id="ARBA00002315"/>
    </source>
</evidence>
<feature type="binding site" evidence="9 13">
    <location>
        <position position="409"/>
    </location>
    <ligand>
        <name>Mn(2+)</name>
        <dbReference type="ChEBI" id="CHEBI:29035"/>
        <label>1</label>
    </ligand>
</feature>
<feature type="binding site" evidence="9 12">
    <location>
        <position position="339"/>
    </location>
    <ligand>
        <name>substrate</name>
    </ligand>
</feature>
<dbReference type="InterPro" id="IPR005995">
    <property type="entry name" value="Pgm_bpd_ind"/>
</dbReference>
<dbReference type="FunFam" id="3.40.1450.10:FF:000002">
    <property type="entry name" value="2,3-bisphosphoglycerate-independent phosphoglycerate mutase"/>
    <property type="match status" value="1"/>
</dbReference>
<dbReference type="GO" id="GO:0004619">
    <property type="term" value="F:phosphoglycerate mutase activity"/>
    <property type="evidence" value="ECO:0007669"/>
    <property type="project" value="UniProtKB-UniRule"/>
</dbReference>
<comment type="catalytic activity">
    <reaction evidence="1 9">
        <text>(2R)-2-phosphoglycerate = (2R)-3-phosphoglycerate</text>
        <dbReference type="Rhea" id="RHEA:15901"/>
        <dbReference type="ChEBI" id="CHEBI:58272"/>
        <dbReference type="ChEBI" id="CHEBI:58289"/>
        <dbReference type="EC" id="5.4.2.12"/>
    </reaction>
</comment>
<evidence type="ECO:0000256" key="3">
    <source>
        <dbReference type="ARBA" id="ARBA00004798"/>
    </source>
</evidence>
<comment type="pathway">
    <text evidence="3 9">Carbohydrate degradation; glycolysis; pyruvate from D-glyceraldehyde 3-phosphate: step 3/5.</text>
</comment>
<evidence type="ECO:0000313" key="16">
    <source>
        <dbReference type="EMBL" id="RBP43735.1"/>
    </source>
</evidence>
<comment type="function">
    <text evidence="2 9">Catalyzes the interconversion of 2-phosphoglycerate and 3-phosphoglycerate.</text>
</comment>
<feature type="binding site" evidence="9 13">
    <location>
        <position position="446"/>
    </location>
    <ligand>
        <name>Mn(2+)</name>
        <dbReference type="ChEBI" id="CHEBI:29035"/>
        <label>2</label>
    </ligand>
</feature>
<feature type="binding site" evidence="9 12">
    <location>
        <position position="194"/>
    </location>
    <ligand>
        <name>substrate</name>
    </ligand>
</feature>
<comment type="similarity">
    <text evidence="4 9">Belongs to the BPG-independent phosphoglycerate mutase family.</text>
</comment>
<keyword evidence="5 9" id="KW-0479">Metal-binding</keyword>
<name>A0A366HP25_9BACT</name>
<evidence type="ECO:0000256" key="6">
    <source>
        <dbReference type="ARBA" id="ARBA00023152"/>
    </source>
</evidence>
<evidence type="ECO:0000256" key="1">
    <source>
        <dbReference type="ARBA" id="ARBA00000370"/>
    </source>
</evidence>
<dbReference type="PIRSF" id="PIRSF001492">
    <property type="entry name" value="IPGAM"/>
    <property type="match status" value="1"/>
</dbReference>
<dbReference type="CDD" id="cd16010">
    <property type="entry name" value="iPGM"/>
    <property type="match status" value="1"/>
</dbReference>
<feature type="binding site" evidence="9 12">
    <location>
        <begin position="263"/>
        <end position="266"/>
    </location>
    <ligand>
        <name>substrate</name>
    </ligand>
</feature>
<feature type="binding site" evidence="9 13">
    <location>
        <position position="447"/>
    </location>
    <ligand>
        <name>Mn(2+)</name>
        <dbReference type="ChEBI" id="CHEBI:29035"/>
        <label>2</label>
    </ligand>
</feature>
<accession>A0A366HP25</accession>
<feature type="binding site" evidence="9 13">
    <location>
        <position position="405"/>
    </location>
    <ligand>
        <name>Mn(2+)</name>
        <dbReference type="ChEBI" id="CHEBI:29035"/>
        <label>1</label>
    </ligand>
</feature>
<dbReference type="PANTHER" id="PTHR31637:SF0">
    <property type="entry name" value="2,3-BISPHOSPHOGLYCERATE-INDEPENDENT PHOSPHOGLYCERATE MUTASE"/>
    <property type="match status" value="1"/>
</dbReference>
<protein>
    <recommendedName>
        <fullName evidence="9 10">2,3-bisphosphoglycerate-independent phosphoglycerate mutase</fullName>
        <shortName evidence="9">BPG-independent PGAM</shortName>
        <shortName evidence="9">Phosphoglyceromutase</shortName>
        <shortName evidence="9">iPGM</shortName>
        <ecNumber evidence="9 10">5.4.2.12</ecNumber>
    </recommendedName>
</protein>
<dbReference type="PANTHER" id="PTHR31637">
    <property type="entry name" value="2,3-BISPHOSPHOGLYCERATE-INDEPENDENT PHOSPHOGLYCERATE MUTASE"/>
    <property type="match status" value="1"/>
</dbReference>
<dbReference type="OrthoDB" id="9800863at2"/>
<dbReference type="InterPro" id="IPR036646">
    <property type="entry name" value="PGAM_B_sf"/>
</dbReference>
<keyword evidence="8 9" id="KW-0413">Isomerase</keyword>
<comment type="cofactor">
    <cofactor evidence="9">
        <name>Mn(2+)</name>
        <dbReference type="ChEBI" id="CHEBI:29035"/>
    </cofactor>
    <text evidence="9">Binds 2 manganese ions per subunit.</text>
</comment>
<evidence type="ECO:0000256" key="7">
    <source>
        <dbReference type="ARBA" id="ARBA00023211"/>
    </source>
</evidence>
<comment type="subunit">
    <text evidence="9">Monomer.</text>
</comment>
<feature type="active site" description="Phosphoserine intermediate" evidence="9 11">
    <location>
        <position position="68"/>
    </location>
</feature>
<evidence type="ECO:0000259" key="14">
    <source>
        <dbReference type="Pfam" id="PF01676"/>
    </source>
</evidence>
<dbReference type="InterPro" id="IPR006124">
    <property type="entry name" value="Metalloenzyme"/>
</dbReference>
<evidence type="ECO:0000256" key="9">
    <source>
        <dbReference type="HAMAP-Rule" id="MF_01038"/>
    </source>
</evidence>
<feature type="binding site" evidence="9 12">
    <location>
        <position position="188"/>
    </location>
    <ligand>
        <name>substrate</name>
    </ligand>
</feature>
<feature type="domain" description="BPG-independent PGAM N-terminal" evidence="15">
    <location>
        <begin position="88"/>
        <end position="299"/>
    </location>
</feature>
<sequence length="516" mass="56346">MSKKPVVLIIRDGWGINPGGKAKAVDNGDATLLARTPFHDHLYATYPWGKVSGSGEDVGLPEGQMGNSEVGHLNLGAGRVVYQDLTRINKAIREGELVKNPVLQEALSKAQGKRIHFLGLISDGGVHSHQDHLVALCNAAKAAGVNDIMVHAITDGRDTSPKGGAGYLAKLEADLAASGANIATVIGRYFAMDRDKRWERNKLAWDAIVLGRGEVKANKPSQAIQEAYATETRGDEFLPPLIFSHANEQRVRDGDVIFWFNFRADRARQLSVAFLDPEFKGFDREVQPKVEYYTLTEYDATYEAFGVKVVFTAESMNNILGQVVSAAGLKQLRSAETEKYPHVTFFFNGGVETPFPGEDRYLAISPKEVPTYDQKPQMSGPDVAFEVYRRLENYDLVIVNFANPDMVGHTGIVEAGVHAVETIDLGVQLLVEKTLALGGKLFITADHGNCEQMRNEDGSPHTAHTTNLVHGVYVAKDAHLFSVGDGKLADVAPTLLEMLGVPQPPEMTGKSLLRRS</sequence>
<dbReference type="EMBL" id="QNRR01000005">
    <property type="protein sequence ID" value="RBP43735.1"/>
    <property type="molecule type" value="Genomic_DNA"/>
</dbReference>
<organism evidence="16 17">
    <name type="scientific">Roseimicrobium gellanilyticum</name>
    <dbReference type="NCBI Taxonomy" id="748857"/>
    <lineage>
        <taxon>Bacteria</taxon>
        <taxon>Pseudomonadati</taxon>
        <taxon>Verrucomicrobiota</taxon>
        <taxon>Verrucomicrobiia</taxon>
        <taxon>Verrucomicrobiales</taxon>
        <taxon>Verrucomicrobiaceae</taxon>
        <taxon>Roseimicrobium</taxon>
    </lineage>
</organism>
<dbReference type="GO" id="GO:0006007">
    <property type="term" value="P:glucose catabolic process"/>
    <property type="evidence" value="ECO:0007669"/>
    <property type="project" value="InterPro"/>
</dbReference>
<dbReference type="RefSeq" id="WP_113959213.1">
    <property type="nucleotide sequence ID" value="NZ_QNRR01000005.1"/>
</dbReference>
<evidence type="ECO:0000256" key="4">
    <source>
        <dbReference type="ARBA" id="ARBA00008819"/>
    </source>
</evidence>
<gene>
    <name evidence="9" type="primary">gpmI</name>
    <name evidence="16" type="ORF">DES53_105134</name>
</gene>
<dbReference type="NCBIfam" id="TIGR01307">
    <property type="entry name" value="pgm_bpd_ind"/>
    <property type="match status" value="1"/>
</dbReference>
<proteinExistence type="inferred from homology"/>
<keyword evidence="7 9" id="KW-0464">Manganese</keyword>
<dbReference type="Pfam" id="PF01676">
    <property type="entry name" value="Metalloenzyme"/>
    <property type="match status" value="1"/>
</dbReference>
<evidence type="ECO:0000256" key="12">
    <source>
        <dbReference type="PIRSR" id="PIRSR001492-2"/>
    </source>
</evidence>
<evidence type="ECO:0000256" key="13">
    <source>
        <dbReference type="PIRSR" id="PIRSR001492-3"/>
    </source>
</evidence>
<dbReference type="Proteomes" id="UP000253426">
    <property type="component" value="Unassembled WGS sequence"/>
</dbReference>
<dbReference type="HAMAP" id="MF_01038">
    <property type="entry name" value="GpmI"/>
    <property type="match status" value="1"/>
</dbReference>
<dbReference type="Gene3D" id="3.40.1450.10">
    <property type="entry name" value="BPG-independent phosphoglycerate mutase, domain B"/>
    <property type="match status" value="1"/>
</dbReference>
<feature type="binding site" evidence="9 13">
    <location>
        <position position="464"/>
    </location>
    <ligand>
        <name>Mn(2+)</name>
        <dbReference type="ChEBI" id="CHEBI:29035"/>
        <label>1</label>
    </ligand>
</feature>
<feature type="domain" description="Metalloenzyme" evidence="14">
    <location>
        <begin position="4"/>
        <end position="502"/>
    </location>
</feature>
<keyword evidence="17" id="KW-1185">Reference proteome</keyword>
<dbReference type="InterPro" id="IPR017850">
    <property type="entry name" value="Alkaline_phosphatase_core_sf"/>
</dbReference>
<evidence type="ECO:0000256" key="5">
    <source>
        <dbReference type="ARBA" id="ARBA00022723"/>
    </source>
</evidence>
<evidence type="ECO:0000256" key="10">
    <source>
        <dbReference type="NCBIfam" id="TIGR01307"/>
    </source>
</evidence>
<dbReference type="SUPFAM" id="SSF53649">
    <property type="entry name" value="Alkaline phosphatase-like"/>
    <property type="match status" value="1"/>
</dbReference>
<dbReference type="UniPathway" id="UPA00109">
    <property type="reaction ID" value="UER00186"/>
</dbReference>
<evidence type="ECO:0000259" key="15">
    <source>
        <dbReference type="Pfam" id="PF06415"/>
    </source>
</evidence>
<dbReference type="AlphaFoldDB" id="A0A366HP25"/>
<dbReference type="Gene3D" id="3.40.720.10">
    <property type="entry name" value="Alkaline Phosphatase, subunit A"/>
    <property type="match status" value="1"/>
</dbReference>
<dbReference type="GO" id="GO:0030145">
    <property type="term" value="F:manganese ion binding"/>
    <property type="evidence" value="ECO:0007669"/>
    <property type="project" value="UniProtKB-UniRule"/>
</dbReference>
<dbReference type="GO" id="GO:0006096">
    <property type="term" value="P:glycolytic process"/>
    <property type="evidence" value="ECO:0007669"/>
    <property type="project" value="UniProtKB-UniRule"/>
</dbReference>
<dbReference type="Pfam" id="PF06415">
    <property type="entry name" value="iPGM_N"/>
    <property type="match status" value="1"/>
</dbReference>
<feature type="binding site" evidence="9 13">
    <location>
        <position position="12"/>
    </location>
    <ligand>
        <name>Mn(2+)</name>
        <dbReference type="ChEBI" id="CHEBI:29035"/>
        <label>2</label>
    </ligand>
</feature>
<evidence type="ECO:0000256" key="11">
    <source>
        <dbReference type="PIRSR" id="PIRSR001492-1"/>
    </source>
</evidence>
<keyword evidence="6 9" id="KW-0324">Glycolysis</keyword>